<dbReference type="SUPFAM" id="SSF57196">
    <property type="entry name" value="EGF/Laminin"/>
    <property type="match status" value="1"/>
</dbReference>
<evidence type="ECO:0000313" key="8">
    <source>
        <dbReference type="Proteomes" id="UP000663868"/>
    </source>
</evidence>
<evidence type="ECO:0000256" key="5">
    <source>
        <dbReference type="PROSITE-ProRule" id="PRU00124"/>
    </source>
</evidence>
<dbReference type="PROSITE" id="PS50068">
    <property type="entry name" value="LDLRA_2"/>
    <property type="match status" value="1"/>
</dbReference>
<dbReference type="PROSITE" id="PS01209">
    <property type="entry name" value="LDLRA_1"/>
    <property type="match status" value="1"/>
</dbReference>
<feature type="disulfide bond" evidence="4">
    <location>
        <begin position="337"/>
        <end position="346"/>
    </location>
</feature>
<keyword evidence="2" id="KW-0677">Repeat</keyword>
<keyword evidence="1 4" id="KW-0245">EGF-like domain</keyword>
<dbReference type="PANTHER" id="PTHR24049:SF30">
    <property type="match status" value="1"/>
</dbReference>
<dbReference type="InterPro" id="IPR023415">
    <property type="entry name" value="LDLR_class-A_CS"/>
</dbReference>
<dbReference type="CDD" id="cd00054">
    <property type="entry name" value="EGF_CA"/>
    <property type="match status" value="1"/>
</dbReference>
<dbReference type="PROSITE" id="PS50026">
    <property type="entry name" value="EGF_3"/>
    <property type="match status" value="3"/>
</dbReference>
<dbReference type="InterPro" id="IPR000742">
    <property type="entry name" value="EGF"/>
</dbReference>
<dbReference type="Pfam" id="PF00008">
    <property type="entry name" value="EGF"/>
    <property type="match status" value="1"/>
</dbReference>
<dbReference type="InterPro" id="IPR051022">
    <property type="entry name" value="Notch_Cell-Fate_Det"/>
</dbReference>
<evidence type="ECO:0000256" key="2">
    <source>
        <dbReference type="ARBA" id="ARBA00022737"/>
    </source>
</evidence>
<comment type="caution">
    <text evidence="7">The sequence shown here is derived from an EMBL/GenBank/DDBJ whole genome shotgun (WGS) entry which is preliminary data.</text>
</comment>
<feature type="disulfide bond" evidence="5">
    <location>
        <begin position="41"/>
        <end position="56"/>
    </location>
</feature>
<evidence type="ECO:0000313" key="7">
    <source>
        <dbReference type="EMBL" id="CAF4113731.1"/>
    </source>
</evidence>
<name>A0A819VSP6_9BILA</name>
<dbReference type="FunFam" id="2.10.25.10:FF:000118">
    <property type="entry name" value="protein delta homolog 2"/>
    <property type="match status" value="1"/>
</dbReference>
<dbReference type="AlphaFoldDB" id="A0A819VSP6"/>
<evidence type="ECO:0000256" key="3">
    <source>
        <dbReference type="ARBA" id="ARBA00023157"/>
    </source>
</evidence>
<sequence>MIDCLGAYDERNFCRKKYPDDPYRRFRCHNTTDCISVKQLCDCKYDCEYGDDEKLCVWLDADECYENLFECIPKPTTQKAMTVYLTRDKQCNGIPECLEFAEDEWMCDLIDISPSLRPFSIQPFAEYQSPTRFTSSAVNSIDAAIVAWYCNRGVLVLARQDPRIRCFCPPSYKGASCELQQERVTYNDTIMAHETVTYIPDKNQCRPKLHIYLSKPRHNVAYNVRFDLFASSYDRISKPTYRTSWLYPVAFPFLPVNRLAVRLFLQVTISLGFSKAKCTYGCVHGTCMKFINSEQYYCACDEGWTGSACNQSTSFQCSRCHPQSTCLSYGNTSKCVCPLGKSGKKCYVTVNLCLTNRNLCLNGATCVALDRRTPSSFMCLCPLGFVGTRCEKLAGRLLFTFAIEIPSVMLLYTVTQSNDTISENWEKEVIRLPVYKRQVELYLSTEFIPERIFLENLDDGSLHLLLLTHNNTMRE</sequence>
<accession>A0A819VSP6</accession>
<dbReference type="Gene3D" id="2.10.25.10">
    <property type="entry name" value="Laminin"/>
    <property type="match status" value="2"/>
</dbReference>
<feature type="non-terminal residue" evidence="7">
    <location>
        <position position="1"/>
    </location>
</feature>
<comment type="caution">
    <text evidence="4">Lacks conserved residue(s) required for the propagation of feature annotation.</text>
</comment>
<evidence type="ECO:0000259" key="6">
    <source>
        <dbReference type="PROSITE" id="PS50026"/>
    </source>
</evidence>
<feature type="disulfide bond" evidence="4">
    <location>
        <begin position="300"/>
        <end position="309"/>
    </location>
</feature>
<organism evidence="7 8">
    <name type="scientific">Adineta steineri</name>
    <dbReference type="NCBI Taxonomy" id="433720"/>
    <lineage>
        <taxon>Eukaryota</taxon>
        <taxon>Metazoa</taxon>
        <taxon>Spiralia</taxon>
        <taxon>Gnathifera</taxon>
        <taxon>Rotifera</taxon>
        <taxon>Eurotatoria</taxon>
        <taxon>Bdelloidea</taxon>
        <taxon>Adinetida</taxon>
        <taxon>Adinetidae</taxon>
        <taxon>Adineta</taxon>
    </lineage>
</organism>
<dbReference type="Proteomes" id="UP000663868">
    <property type="component" value="Unassembled WGS sequence"/>
</dbReference>
<dbReference type="EMBL" id="CAJOBB010005048">
    <property type="protein sequence ID" value="CAF4113731.1"/>
    <property type="molecule type" value="Genomic_DNA"/>
</dbReference>
<evidence type="ECO:0000256" key="1">
    <source>
        <dbReference type="ARBA" id="ARBA00022536"/>
    </source>
</evidence>
<evidence type="ECO:0000256" key="4">
    <source>
        <dbReference type="PROSITE-ProRule" id="PRU00076"/>
    </source>
</evidence>
<dbReference type="InterPro" id="IPR002172">
    <property type="entry name" value="LDrepeatLR_classA_rpt"/>
</dbReference>
<dbReference type="SUPFAM" id="SSF57424">
    <property type="entry name" value="LDL receptor-like module"/>
    <property type="match status" value="1"/>
</dbReference>
<dbReference type="Gene3D" id="4.10.400.10">
    <property type="entry name" value="Low-density Lipoprotein Receptor"/>
    <property type="match status" value="1"/>
</dbReference>
<feature type="domain" description="EGF-like" evidence="6">
    <location>
        <begin position="349"/>
        <end position="391"/>
    </location>
</feature>
<dbReference type="CDD" id="cd00112">
    <property type="entry name" value="LDLa"/>
    <property type="match status" value="1"/>
</dbReference>
<gene>
    <name evidence="7" type="ORF">KXQ929_LOCUS35231</name>
</gene>
<dbReference type="SMART" id="SM00181">
    <property type="entry name" value="EGF"/>
    <property type="match status" value="4"/>
</dbReference>
<dbReference type="PANTHER" id="PTHR24049">
    <property type="entry name" value="CRUMBS FAMILY MEMBER"/>
    <property type="match status" value="1"/>
</dbReference>
<dbReference type="SUPFAM" id="SSF57184">
    <property type="entry name" value="Growth factor receptor domain"/>
    <property type="match status" value="1"/>
</dbReference>
<dbReference type="PROSITE" id="PS01186">
    <property type="entry name" value="EGF_2"/>
    <property type="match status" value="2"/>
</dbReference>
<dbReference type="InterPro" id="IPR036055">
    <property type="entry name" value="LDL_receptor-like_sf"/>
</dbReference>
<proteinExistence type="predicted"/>
<dbReference type="InterPro" id="IPR009030">
    <property type="entry name" value="Growth_fac_rcpt_cys_sf"/>
</dbReference>
<keyword evidence="3 4" id="KW-1015">Disulfide bond</keyword>
<feature type="disulfide bond" evidence="4">
    <location>
        <begin position="381"/>
        <end position="390"/>
    </location>
</feature>
<dbReference type="PROSITE" id="PS00022">
    <property type="entry name" value="EGF_1"/>
    <property type="match status" value="4"/>
</dbReference>
<protein>
    <recommendedName>
        <fullName evidence="6">EGF-like domain-containing protein</fullName>
    </recommendedName>
</protein>
<feature type="domain" description="EGF-like" evidence="6">
    <location>
        <begin position="274"/>
        <end position="310"/>
    </location>
</feature>
<feature type="domain" description="EGF-like" evidence="6">
    <location>
        <begin position="313"/>
        <end position="347"/>
    </location>
</feature>
<reference evidence="7" key="1">
    <citation type="submission" date="2021-02" db="EMBL/GenBank/DDBJ databases">
        <authorList>
            <person name="Nowell W R."/>
        </authorList>
    </citation>
    <scope>NUCLEOTIDE SEQUENCE</scope>
</reference>